<comment type="caution">
    <text evidence="1">The sequence shown here is derived from an EMBL/GenBank/DDBJ whole genome shotgun (WGS) entry which is preliminary data.</text>
</comment>
<evidence type="ECO:0000313" key="1">
    <source>
        <dbReference type="EMBL" id="EMN87881.1"/>
    </source>
</evidence>
<sequence>MVFCEICERIIGFDYTNSFQLVNCFLLAHFSFAKSKFLSCELKTRQLKKAFV</sequence>
<reference evidence="1 2" key="1">
    <citation type="submission" date="2013-01" db="EMBL/GenBank/DDBJ databases">
        <authorList>
            <person name="Harkins D.M."/>
            <person name="Durkin A.S."/>
            <person name="Brinkac L.M."/>
            <person name="Haft D.H."/>
            <person name="Selengut J.D."/>
            <person name="Sanka R."/>
            <person name="DePew J."/>
            <person name="Purushe J."/>
            <person name="Chanthongthip A."/>
            <person name="Lattana O."/>
            <person name="Phetsouvanh R."/>
            <person name="Newton P.N."/>
            <person name="Vinetz J.M."/>
            <person name="Sutton G.G."/>
            <person name="Nierman W.C."/>
            <person name="Fouts D.E."/>
        </authorList>
    </citation>
    <scope>NUCLEOTIDE SEQUENCE [LARGE SCALE GENOMIC DNA]</scope>
    <source>
        <strain evidence="1 2">UI 13098</strain>
    </source>
</reference>
<dbReference type="Proteomes" id="UP000012118">
    <property type="component" value="Unassembled WGS sequence"/>
</dbReference>
<evidence type="ECO:0000313" key="2">
    <source>
        <dbReference type="Proteomes" id="UP000012118"/>
    </source>
</evidence>
<dbReference type="EMBL" id="AHNU02000087">
    <property type="protein sequence ID" value="EMN87881.1"/>
    <property type="molecule type" value="Genomic_DNA"/>
</dbReference>
<organism evidence="1 2">
    <name type="scientific">Leptospira weilii str. UI 13098</name>
    <dbReference type="NCBI Taxonomy" id="1088542"/>
    <lineage>
        <taxon>Bacteria</taxon>
        <taxon>Pseudomonadati</taxon>
        <taxon>Spirochaetota</taxon>
        <taxon>Spirochaetia</taxon>
        <taxon>Leptospirales</taxon>
        <taxon>Leptospiraceae</taxon>
        <taxon>Leptospira</taxon>
    </lineage>
</organism>
<gene>
    <name evidence="1" type="ORF">LEP1GSC108_0838</name>
</gene>
<dbReference type="AlphaFoldDB" id="M6PX74"/>
<proteinExistence type="predicted"/>
<name>M6PX74_9LEPT</name>
<accession>M6PX74</accession>
<protein>
    <submittedName>
        <fullName evidence="1">Uncharacterized protein</fullName>
    </submittedName>
</protein>
<keyword evidence="2" id="KW-1185">Reference proteome</keyword>